<evidence type="ECO:0000313" key="1">
    <source>
        <dbReference type="EMBL" id="PKU45301.1"/>
    </source>
</evidence>
<organism evidence="1 2">
    <name type="scientific">Limosa lapponica baueri</name>
    <dbReference type="NCBI Taxonomy" id="1758121"/>
    <lineage>
        <taxon>Eukaryota</taxon>
        <taxon>Metazoa</taxon>
        <taxon>Chordata</taxon>
        <taxon>Craniata</taxon>
        <taxon>Vertebrata</taxon>
        <taxon>Euteleostomi</taxon>
        <taxon>Archelosauria</taxon>
        <taxon>Archosauria</taxon>
        <taxon>Dinosauria</taxon>
        <taxon>Saurischia</taxon>
        <taxon>Theropoda</taxon>
        <taxon>Coelurosauria</taxon>
        <taxon>Aves</taxon>
        <taxon>Neognathae</taxon>
        <taxon>Neoaves</taxon>
        <taxon>Charadriiformes</taxon>
        <taxon>Scolopacidae</taxon>
        <taxon>Limosa</taxon>
    </lineage>
</organism>
<reference evidence="2" key="1">
    <citation type="submission" date="2017-11" db="EMBL/GenBank/DDBJ databases">
        <authorList>
            <person name="Lima N.C."/>
            <person name="Parody-Merino A.M."/>
            <person name="Battley P.F."/>
            <person name="Fidler A.E."/>
            <person name="Prosdocimi F."/>
        </authorList>
    </citation>
    <scope>NUCLEOTIDE SEQUENCE [LARGE SCALE GENOMIC DNA]</scope>
</reference>
<gene>
    <name evidence="1" type="ORF">llap_4404</name>
</gene>
<dbReference type="Proteomes" id="UP000233556">
    <property type="component" value="Unassembled WGS sequence"/>
</dbReference>
<name>A0A2I0UGX8_LIMLA</name>
<accession>A0A2I0UGX8</accession>
<protein>
    <submittedName>
        <fullName evidence="1">Uncharacterized protein</fullName>
    </submittedName>
</protein>
<dbReference type="EMBL" id="KZ505768">
    <property type="protein sequence ID" value="PKU45301.1"/>
    <property type="molecule type" value="Genomic_DNA"/>
</dbReference>
<proteinExistence type="predicted"/>
<sequence>MITATQAASNLDAIDSLTCVGDHQVQYHIPSGRSVYYLAYEVIINVLLESIGLPTACCSTFPADVKAFNLLVAILQRQLFTLYPFLDAEDNPSPPPSPPVPSEQPAAIDSCTPVMGFVLPSFNNGN</sequence>
<reference evidence="2" key="2">
    <citation type="submission" date="2017-12" db="EMBL/GenBank/DDBJ databases">
        <title>Genome sequence of the Bar-tailed Godwit (Limosa lapponica baueri).</title>
        <authorList>
            <person name="Lima N.C.B."/>
            <person name="Parody-Merino A.M."/>
            <person name="Battley P.F."/>
            <person name="Fidler A.E."/>
            <person name="Prosdocimi F."/>
        </authorList>
    </citation>
    <scope>NUCLEOTIDE SEQUENCE [LARGE SCALE GENOMIC DNA]</scope>
</reference>
<dbReference type="AlphaFoldDB" id="A0A2I0UGX8"/>
<evidence type="ECO:0000313" key="2">
    <source>
        <dbReference type="Proteomes" id="UP000233556"/>
    </source>
</evidence>
<keyword evidence="2" id="KW-1185">Reference proteome</keyword>